<dbReference type="AlphaFoldDB" id="A0A1N7J3T0"/>
<keyword evidence="2" id="KW-0812">Transmembrane</keyword>
<accession>A0A1N7J3T0</accession>
<feature type="compositionally biased region" description="Polar residues" evidence="1">
    <location>
        <begin position="1"/>
        <end position="12"/>
    </location>
</feature>
<proteinExistence type="predicted"/>
<feature type="transmembrane region" description="Helical" evidence="2">
    <location>
        <begin position="39"/>
        <end position="56"/>
    </location>
</feature>
<keyword evidence="2" id="KW-1133">Transmembrane helix</keyword>
<reference evidence="4" key="1">
    <citation type="submission" date="2017-01" db="EMBL/GenBank/DDBJ databases">
        <authorList>
            <person name="Varghese N."/>
            <person name="Submissions S."/>
        </authorList>
    </citation>
    <scope>NUCLEOTIDE SEQUENCE [LARGE SCALE GENOMIC DNA]</scope>
    <source>
        <strain evidence="4">DSM 44531</strain>
    </source>
</reference>
<evidence type="ECO:0000256" key="1">
    <source>
        <dbReference type="SAM" id="MobiDB-lite"/>
    </source>
</evidence>
<organism evidence="3 4">
    <name type="scientific">Corynebacterium appendicis CIP 107643</name>
    <dbReference type="NCBI Taxonomy" id="1161099"/>
    <lineage>
        <taxon>Bacteria</taxon>
        <taxon>Bacillati</taxon>
        <taxon>Actinomycetota</taxon>
        <taxon>Actinomycetes</taxon>
        <taxon>Mycobacteriales</taxon>
        <taxon>Corynebacteriaceae</taxon>
        <taxon>Corynebacterium</taxon>
    </lineage>
</organism>
<protein>
    <recommendedName>
        <fullName evidence="5">DUF3093 domain-containing protein</fullName>
    </recommendedName>
</protein>
<dbReference type="Proteomes" id="UP000186292">
    <property type="component" value="Unassembled WGS sequence"/>
</dbReference>
<dbReference type="OrthoDB" id="3217020at2"/>
<keyword evidence="2" id="KW-0472">Membrane</keyword>
<dbReference type="RefSeq" id="WP_084560529.1">
    <property type="nucleotide sequence ID" value="NZ_CP046976.1"/>
</dbReference>
<evidence type="ECO:0000256" key="2">
    <source>
        <dbReference type="SAM" id="Phobius"/>
    </source>
</evidence>
<feature type="compositionally biased region" description="Low complexity" evidence="1">
    <location>
        <begin position="13"/>
        <end position="26"/>
    </location>
</feature>
<name>A0A1N7J3T0_9CORY</name>
<dbReference type="Pfam" id="PF11292">
    <property type="entry name" value="DUF3093"/>
    <property type="match status" value="1"/>
</dbReference>
<sequence length="190" mass="20653">MGGVTDNANETVTGNAASAPTAGSAGPEVLYSERQWVPVWWWIAGTAFAALLGAQMGNNRGFWWFAITFVLASAVIAWFLLHLSSTVVKVERDADGTRWLVVGDANLPHTVVTRSLAVPKSAKQNALGRQLDPAAYLIHHAWVDELALLVLDDPEDPTPYWLVSSRNPAKLLRAFVPEQADRAVEPLQNG</sequence>
<gene>
    <name evidence="3" type="ORF">SAMN05444817_103282</name>
</gene>
<feature type="region of interest" description="Disordered" evidence="1">
    <location>
        <begin position="1"/>
        <end position="26"/>
    </location>
</feature>
<keyword evidence="4" id="KW-1185">Reference proteome</keyword>
<dbReference type="EMBL" id="FTOF01000003">
    <property type="protein sequence ID" value="SIS44000.1"/>
    <property type="molecule type" value="Genomic_DNA"/>
</dbReference>
<evidence type="ECO:0008006" key="5">
    <source>
        <dbReference type="Google" id="ProtNLM"/>
    </source>
</evidence>
<evidence type="ECO:0000313" key="3">
    <source>
        <dbReference type="EMBL" id="SIS44000.1"/>
    </source>
</evidence>
<dbReference type="InterPro" id="IPR021443">
    <property type="entry name" value="DUF3093"/>
</dbReference>
<dbReference type="STRING" id="1161099.SAMN05444817_103282"/>
<evidence type="ECO:0000313" key="4">
    <source>
        <dbReference type="Proteomes" id="UP000186292"/>
    </source>
</evidence>
<feature type="transmembrane region" description="Helical" evidence="2">
    <location>
        <begin position="62"/>
        <end position="81"/>
    </location>
</feature>